<keyword evidence="2" id="KW-1185">Reference proteome</keyword>
<organism evidence="1 2">
    <name type="scientific">Pistacia integerrima</name>
    <dbReference type="NCBI Taxonomy" id="434235"/>
    <lineage>
        <taxon>Eukaryota</taxon>
        <taxon>Viridiplantae</taxon>
        <taxon>Streptophyta</taxon>
        <taxon>Embryophyta</taxon>
        <taxon>Tracheophyta</taxon>
        <taxon>Spermatophyta</taxon>
        <taxon>Magnoliopsida</taxon>
        <taxon>eudicotyledons</taxon>
        <taxon>Gunneridae</taxon>
        <taxon>Pentapetalae</taxon>
        <taxon>rosids</taxon>
        <taxon>malvids</taxon>
        <taxon>Sapindales</taxon>
        <taxon>Anacardiaceae</taxon>
        <taxon>Pistacia</taxon>
    </lineage>
</organism>
<dbReference type="EMBL" id="CM047746">
    <property type="protein sequence ID" value="KAJ0021055.1"/>
    <property type="molecule type" value="Genomic_DNA"/>
</dbReference>
<accession>A0ACC0XP38</accession>
<comment type="caution">
    <text evidence="1">The sequence shown here is derived from an EMBL/GenBank/DDBJ whole genome shotgun (WGS) entry which is preliminary data.</text>
</comment>
<name>A0ACC0XP38_9ROSI</name>
<reference evidence="2" key="1">
    <citation type="journal article" date="2023" name="G3 (Bethesda)">
        <title>Genome assembly and association tests identify interacting loci associated with vigor, precocity, and sex in interspecific pistachio rootstocks.</title>
        <authorList>
            <person name="Palmer W."/>
            <person name="Jacygrad E."/>
            <person name="Sagayaradj S."/>
            <person name="Cavanaugh K."/>
            <person name="Han R."/>
            <person name="Bertier L."/>
            <person name="Beede B."/>
            <person name="Kafkas S."/>
            <person name="Golino D."/>
            <person name="Preece J."/>
            <person name="Michelmore R."/>
        </authorList>
    </citation>
    <scope>NUCLEOTIDE SEQUENCE [LARGE SCALE GENOMIC DNA]</scope>
</reference>
<evidence type="ECO:0000313" key="1">
    <source>
        <dbReference type="EMBL" id="KAJ0021055.1"/>
    </source>
</evidence>
<evidence type="ECO:0000313" key="2">
    <source>
        <dbReference type="Proteomes" id="UP001163603"/>
    </source>
</evidence>
<gene>
    <name evidence="1" type="ORF">Pint_31016</name>
</gene>
<dbReference type="Proteomes" id="UP001163603">
    <property type="component" value="Chromosome 11"/>
</dbReference>
<proteinExistence type="predicted"/>
<sequence length="329" mass="38063">MSLTLPPGYRFVPSDAELIGFYLYNRVHNLPFPCDIVLECDLYGILEPWQIWEMYEGPKLRKQDLYFFTPLKKISKKGSKICRRVGSGTWKGEDGETEIKDEITHMKIGSRKRFRYENKGSEHHAGWIMHEYKLIGHDEFVVCRIRKNESDEDAVVKKRKRKCNSKEGKVEKHLSKCSRVEENPVHSQLQCVDENEGEAQSECEAPSPPQLLGEEVTDDDYSSFFENLILIPQSEHEAEAEAEAHSELFAEEVNDDTTDDDYFTFLEKQVLISQFENENGHEHEPEPLSVGVGGEFIPEIRNFYSSSIDELFPGENFTDLLLEKRVFLI</sequence>
<protein>
    <submittedName>
        <fullName evidence="1">Uncharacterized protein</fullName>
    </submittedName>
</protein>